<dbReference type="PANTHER" id="PTHR33499:SF11">
    <property type="entry name" value="NO APICAL MERISTEM-ASSOCIATED C-TERMINAL DOMAIN-CONTAINING PROTEIN"/>
    <property type="match status" value="1"/>
</dbReference>
<feature type="region of interest" description="Disordered" evidence="2">
    <location>
        <begin position="34"/>
        <end position="55"/>
    </location>
</feature>
<evidence type="ECO:0000256" key="1">
    <source>
        <dbReference type="SAM" id="Coils"/>
    </source>
</evidence>
<accession>A0A922ECS1</accession>
<feature type="compositionally biased region" description="Basic and acidic residues" evidence="2">
    <location>
        <begin position="34"/>
        <end position="43"/>
    </location>
</feature>
<proteinExistence type="predicted"/>
<protein>
    <recommendedName>
        <fullName evidence="6">Transposase</fullName>
    </recommendedName>
</protein>
<dbReference type="Proteomes" id="UP000811246">
    <property type="component" value="Chromosome 8"/>
</dbReference>
<dbReference type="PANTHER" id="PTHR33499">
    <property type="entry name" value="OS12G0282400 PROTEIN-RELATED"/>
    <property type="match status" value="1"/>
</dbReference>
<comment type="caution">
    <text evidence="4">The sequence shown here is derived from an EMBL/GenBank/DDBJ whole genome shotgun (WGS) entry which is preliminary data.</text>
</comment>
<dbReference type="AlphaFoldDB" id="A0A922ECS1"/>
<dbReference type="Pfam" id="PF03004">
    <property type="entry name" value="Transposase_24"/>
    <property type="match status" value="1"/>
</dbReference>
<evidence type="ECO:0000313" key="4">
    <source>
        <dbReference type="EMBL" id="KAG6700814.1"/>
    </source>
</evidence>
<evidence type="ECO:0000313" key="5">
    <source>
        <dbReference type="Proteomes" id="UP000811246"/>
    </source>
</evidence>
<feature type="compositionally biased region" description="Basic and acidic residues" evidence="2">
    <location>
        <begin position="67"/>
        <end position="77"/>
    </location>
</feature>
<organism evidence="4 5">
    <name type="scientific">Carya illinoinensis</name>
    <name type="common">Pecan</name>
    <dbReference type="NCBI Taxonomy" id="32201"/>
    <lineage>
        <taxon>Eukaryota</taxon>
        <taxon>Viridiplantae</taxon>
        <taxon>Streptophyta</taxon>
        <taxon>Embryophyta</taxon>
        <taxon>Tracheophyta</taxon>
        <taxon>Spermatophyta</taxon>
        <taxon>Magnoliopsida</taxon>
        <taxon>eudicotyledons</taxon>
        <taxon>Gunneridae</taxon>
        <taxon>Pentapetalae</taxon>
        <taxon>rosids</taxon>
        <taxon>fabids</taxon>
        <taxon>Fagales</taxon>
        <taxon>Juglandaceae</taxon>
        <taxon>Carya</taxon>
    </lineage>
</organism>
<feature type="coiled-coil region" evidence="1">
    <location>
        <begin position="342"/>
        <end position="383"/>
    </location>
</feature>
<evidence type="ECO:0000313" key="3">
    <source>
        <dbReference type="EMBL" id="KAG6619623.1"/>
    </source>
</evidence>
<dbReference type="EMBL" id="MU228946">
    <property type="protein sequence ID" value="KAG6619623.1"/>
    <property type="molecule type" value="Genomic_DNA"/>
</dbReference>
<sequence>MVRWVRGRWRGPGGIHRAGGIRVQQRPLLSDIQDREHEVHSDDSTQPPNVGGDETVEAIGNEAERVVSTEHNGDLPTRKRGRGPAKDTLFERVRKFGKIPLNIKEGQRGPSCENYNIFSGRVTSIVRLHANMRYASWKQVSKEEKEELIDRVRADFILDWTQSSHRECVINALHRKYNAFHYLLRKQYLGYSSHEAALSGGTTWVEKPVWEYLCGLWSGEPFKKMSQRNSTNRKKQRINHTSGRKPFVRVMEETNEQAPNLVAFYKEVHWSKKKGGFITNTAEQNYNLMLERLNETELDGNMDETANAVFKEVLGYRPGYATGLGHSVIPEPSPSLLNNRDYQRVVEENEKNKNEANLYKNQLEALRSDLLEFKNQFKDYEKVMNTRMSRYESRRESQHETPIDA</sequence>
<dbReference type="EMBL" id="CM031832">
    <property type="protein sequence ID" value="KAG6700814.1"/>
    <property type="molecule type" value="Genomic_DNA"/>
</dbReference>
<name>A0A922ECS1_CARIL</name>
<evidence type="ECO:0000256" key="2">
    <source>
        <dbReference type="SAM" id="MobiDB-lite"/>
    </source>
</evidence>
<feature type="region of interest" description="Disordered" evidence="2">
    <location>
        <begin position="67"/>
        <end position="86"/>
    </location>
</feature>
<gene>
    <name evidence="4" type="ORF">I3842_08G132200</name>
    <name evidence="3" type="ORF">I3842_Q092400</name>
</gene>
<keyword evidence="1" id="KW-0175">Coiled coil</keyword>
<dbReference type="InterPro" id="IPR004252">
    <property type="entry name" value="Probable_transposase_24"/>
</dbReference>
<reference evidence="4" key="1">
    <citation type="submission" date="2021-01" db="EMBL/GenBank/DDBJ databases">
        <authorList>
            <person name="Lovell J.T."/>
            <person name="Bentley N."/>
            <person name="Bhattarai G."/>
            <person name="Jenkins J.W."/>
            <person name="Sreedasyam A."/>
            <person name="Alarcon Y."/>
            <person name="Bock C."/>
            <person name="Boston L."/>
            <person name="Carlson J."/>
            <person name="Cervantes K."/>
            <person name="Clermont K."/>
            <person name="Krom N."/>
            <person name="Kubenka K."/>
            <person name="Mamidi S."/>
            <person name="Mattison C."/>
            <person name="Monteros M."/>
            <person name="Pisani C."/>
            <person name="Plott C."/>
            <person name="Rajasekar S."/>
            <person name="Rhein H.S."/>
            <person name="Rohla C."/>
            <person name="Song M."/>
            <person name="Hilaire R.S."/>
            <person name="Shu S."/>
            <person name="Wells L."/>
            <person name="Wang X."/>
            <person name="Webber J."/>
            <person name="Heerema R.J."/>
            <person name="Klein P."/>
            <person name="Conner P."/>
            <person name="Grauke L."/>
            <person name="Grimwood J."/>
            <person name="Schmutz J."/>
            <person name="Randall J.J."/>
        </authorList>
    </citation>
    <scope>NUCLEOTIDE SEQUENCE</scope>
    <source>
        <tissue evidence="4">Leaf</tissue>
    </source>
</reference>
<evidence type="ECO:0008006" key="6">
    <source>
        <dbReference type="Google" id="ProtNLM"/>
    </source>
</evidence>